<evidence type="ECO:0000259" key="5">
    <source>
        <dbReference type="PROSITE" id="PS50887"/>
    </source>
</evidence>
<evidence type="ECO:0000313" key="6">
    <source>
        <dbReference type="EMBL" id="HEC05303.1"/>
    </source>
</evidence>
<comment type="cofactor">
    <cofactor evidence="1">
        <name>Mg(2+)</name>
        <dbReference type="ChEBI" id="CHEBI:18420"/>
    </cofactor>
</comment>
<dbReference type="GO" id="GO:0052621">
    <property type="term" value="F:diguanylate cyclase activity"/>
    <property type="evidence" value="ECO:0007669"/>
    <property type="project" value="UniProtKB-EC"/>
</dbReference>
<feature type="transmembrane region" description="Helical" evidence="4">
    <location>
        <begin position="204"/>
        <end position="226"/>
    </location>
</feature>
<name>A0A831RW99_9GAMM</name>
<dbReference type="SMART" id="SM00267">
    <property type="entry name" value="GGDEF"/>
    <property type="match status" value="1"/>
</dbReference>
<evidence type="ECO:0000256" key="3">
    <source>
        <dbReference type="ARBA" id="ARBA00034247"/>
    </source>
</evidence>
<keyword evidence="4" id="KW-0472">Membrane</keyword>
<feature type="transmembrane region" description="Helical" evidence="4">
    <location>
        <begin position="167"/>
        <end position="189"/>
    </location>
</feature>
<sequence>MRWVHWEMCPLSPAVFTNSCKANPGTGRFSTFADPAIVDTPAQVKRKVQKKANSNPATGDNWLKMFIYSSLLFLLAAGLLLAIALRNDVSLTPPDMGSAIFFYLFSLYTITAGYTNKSFGYVSMDRVGQISNLLLFGPFYGAIINGLASFTFAWFRLFKGVPLRNTLNAVLVNSGMMSIMSLAGGYTYICLGGRVPAEALSMQLLVPLFATLLVMQVINEMLIAGMSIVRGTDFRGNFSVYATGIELLSGIIGLLVALMYTQQDLALFGLFMLVLVLGMLVQRQYALIRQNLEGLVEERTRELEVKSEELRKQAIRDHLTGLFNRRYANDYLQKEIARSKRQQRPFSIAMLDIDHFKQINDQYLHDTGDRVLQRIAQLLESNTRESDLVARYGGEEFLLYFPDTELSGACMHCEALRKIVAQEDWTNIRPGIRTTVSIGVTQGTSAQELADLLRCADTSLYEAKHEGRNRVCCQECTD</sequence>
<feature type="transmembrane region" description="Helical" evidence="4">
    <location>
        <begin position="265"/>
        <end position="281"/>
    </location>
</feature>
<dbReference type="Gene3D" id="3.30.70.270">
    <property type="match status" value="1"/>
</dbReference>
<dbReference type="PROSITE" id="PS50887">
    <property type="entry name" value="GGDEF"/>
    <property type="match status" value="1"/>
</dbReference>
<dbReference type="Proteomes" id="UP000886339">
    <property type="component" value="Unassembled WGS sequence"/>
</dbReference>
<accession>A0A831RW99</accession>
<dbReference type="PANTHER" id="PTHR45138">
    <property type="entry name" value="REGULATORY COMPONENTS OF SENSORY TRANSDUCTION SYSTEM"/>
    <property type="match status" value="1"/>
</dbReference>
<feature type="transmembrane region" description="Helical" evidence="4">
    <location>
        <begin position="65"/>
        <end position="85"/>
    </location>
</feature>
<dbReference type="CDD" id="cd01949">
    <property type="entry name" value="GGDEF"/>
    <property type="match status" value="1"/>
</dbReference>
<dbReference type="InterPro" id="IPR043128">
    <property type="entry name" value="Rev_trsase/Diguanyl_cyclase"/>
</dbReference>
<dbReference type="PANTHER" id="PTHR45138:SF9">
    <property type="entry name" value="DIGUANYLATE CYCLASE DGCM-RELATED"/>
    <property type="match status" value="1"/>
</dbReference>
<keyword evidence="4" id="KW-1133">Transmembrane helix</keyword>
<dbReference type="EMBL" id="DRLF01000018">
    <property type="protein sequence ID" value="HEC05303.1"/>
    <property type="molecule type" value="Genomic_DNA"/>
</dbReference>
<dbReference type="SUPFAM" id="SSF55073">
    <property type="entry name" value="Nucleotide cyclase"/>
    <property type="match status" value="1"/>
</dbReference>
<dbReference type="FunFam" id="3.30.70.270:FF:000001">
    <property type="entry name" value="Diguanylate cyclase domain protein"/>
    <property type="match status" value="1"/>
</dbReference>
<protein>
    <recommendedName>
        <fullName evidence="2">diguanylate cyclase</fullName>
        <ecNumber evidence="2">2.7.7.65</ecNumber>
    </recommendedName>
</protein>
<dbReference type="InterPro" id="IPR000160">
    <property type="entry name" value="GGDEF_dom"/>
</dbReference>
<feature type="transmembrane region" description="Helical" evidence="4">
    <location>
        <begin position="135"/>
        <end position="155"/>
    </location>
</feature>
<organism evidence="6">
    <name type="scientific">Thiolapillus brandeum</name>
    <dbReference type="NCBI Taxonomy" id="1076588"/>
    <lineage>
        <taxon>Bacteria</taxon>
        <taxon>Pseudomonadati</taxon>
        <taxon>Pseudomonadota</taxon>
        <taxon>Gammaproteobacteria</taxon>
        <taxon>Chromatiales</taxon>
        <taxon>Sedimenticolaceae</taxon>
        <taxon>Thiolapillus</taxon>
    </lineage>
</organism>
<proteinExistence type="predicted"/>
<dbReference type="NCBIfam" id="TIGR00254">
    <property type="entry name" value="GGDEF"/>
    <property type="match status" value="1"/>
</dbReference>
<dbReference type="Pfam" id="PF00990">
    <property type="entry name" value="GGDEF"/>
    <property type="match status" value="1"/>
</dbReference>
<dbReference type="EC" id="2.7.7.65" evidence="2"/>
<evidence type="ECO:0000256" key="4">
    <source>
        <dbReference type="SAM" id="Phobius"/>
    </source>
</evidence>
<dbReference type="AlphaFoldDB" id="A0A831RW99"/>
<feature type="domain" description="GGDEF" evidence="5">
    <location>
        <begin position="344"/>
        <end position="476"/>
    </location>
</feature>
<gene>
    <name evidence="6" type="ORF">ENJ12_00490</name>
</gene>
<evidence type="ECO:0000256" key="1">
    <source>
        <dbReference type="ARBA" id="ARBA00001946"/>
    </source>
</evidence>
<feature type="transmembrane region" description="Helical" evidence="4">
    <location>
        <begin position="238"/>
        <end position="259"/>
    </location>
</feature>
<feature type="transmembrane region" description="Helical" evidence="4">
    <location>
        <begin position="97"/>
        <end position="115"/>
    </location>
</feature>
<comment type="catalytic activity">
    <reaction evidence="3">
        <text>2 GTP = 3',3'-c-di-GMP + 2 diphosphate</text>
        <dbReference type="Rhea" id="RHEA:24898"/>
        <dbReference type="ChEBI" id="CHEBI:33019"/>
        <dbReference type="ChEBI" id="CHEBI:37565"/>
        <dbReference type="ChEBI" id="CHEBI:58805"/>
        <dbReference type="EC" id="2.7.7.65"/>
    </reaction>
</comment>
<comment type="caution">
    <text evidence="6">The sequence shown here is derived from an EMBL/GenBank/DDBJ whole genome shotgun (WGS) entry which is preliminary data.</text>
</comment>
<dbReference type="InterPro" id="IPR050469">
    <property type="entry name" value="Diguanylate_Cyclase"/>
</dbReference>
<evidence type="ECO:0000256" key="2">
    <source>
        <dbReference type="ARBA" id="ARBA00012528"/>
    </source>
</evidence>
<keyword evidence="4" id="KW-0812">Transmembrane</keyword>
<dbReference type="InterPro" id="IPR029787">
    <property type="entry name" value="Nucleotide_cyclase"/>
</dbReference>
<reference evidence="6" key="1">
    <citation type="journal article" date="2020" name="mSystems">
        <title>Genome- and Community-Level Interaction Insights into Carbon Utilization and Element Cycling Functions of Hydrothermarchaeota in Hydrothermal Sediment.</title>
        <authorList>
            <person name="Zhou Z."/>
            <person name="Liu Y."/>
            <person name="Xu W."/>
            <person name="Pan J."/>
            <person name="Luo Z.H."/>
            <person name="Li M."/>
        </authorList>
    </citation>
    <scope>NUCLEOTIDE SEQUENCE [LARGE SCALE GENOMIC DNA]</scope>
    <source>
        <strain evidence="6">HyVt-458</strain>
    </source>
</reference>